<feature type="transmembrane region" description="Helical" evidence="9">
    <location>
        <begin position="434"/>
        <end position="456"/>
    </location>
</feature>
<dbReference type="SMART" id="SM00248">
    <property type="entry name" value="ANK"/>
    <property type="match status" value="8"/>
</dbReference>
<comment type="caution">
    <text evidence="11">The sequence shown here is derived from an EMBL/GenBank/DDBJ whole genome shotgun (WGS) entry which is preliminary data.</text>
</comment>
<dbReference type="GO" id="GO:0005886">
    <property type="term" value="C:plasma membrane"/>
    <property type="evidence" value="ECO:0007669"/>
    <property type="project" value="TreeGrafter"/>
</dbReference>
<evidence type="ECO:0000256" key="3">
    <source>
        <dbReference type="ARBA" id="ARBA00022737"/>
    </source>
</evidence>
<reference evidence="11 12" key="1">
    <citation type="journal article" date="2019" name="Nat. Plants">
        <title>Stout camphor tree genome fills gaps in understanding of flowering plant genome evolution.</title>
        <authorList>
            <person name="Chaw S.M."/>
            <person name="Liu Y.C."/>
            <person name="Wu Y.W."/>
            <person name="Wang H.Y."/>
            <person name="Lin C.I."/>
            <person name="Wu C.S."/>
            <person name="Ke H.M."/>
            <person name="Chang L.Y."/>
            <person name="Hsu C.Y."/>
            <person name="Yang H.T."/>
            <person name="Sudianto E."/>
            <person name="Hsu M.H."/>
            <person name="Wu K.P."/>
            <person name="Wang L.N."/>
            <person name="Leebens-Mack J.H."/>
            <person name="Tsai I.J."/>
        </authorList>
    </citation>
    <scope>NUCLEOTIDE SEQUENCE [LARGE SCALE GENOMIC DNA]</scope>
    <source>
        <strain evidence="12">cv. Chaw 1501</strain>
        <tissue evidence="11">Young leaves</tissue>
    </source>
</reference>
<protein>
    <submittedName>
        <fullName evidence="11">Ankyrin repeat-containing-like protein</fullName>
    </submittedName>
</protein>
<dbReference type="InterPro" id="IPR002110">
    <property type="entry name" value="Ankyrin_rpt"/>
</dbReference>
<feature type="domain" description="PGG" evidence="10">
    <location>
        <begin position="428"/>
        <end position="461"/>
    </location>
</feature>
<dbReference type="Proteomes" id="UP000283530">
    <property type="component" value="Unassembled WGS sequence"/>
</dbReference>
<evidence type="ECO:0000313" key="12">
    <source>
        <dbReference type="Proteomes" id="UP000283530"/>
    </source>
</evidence>
<dbReference type="InterPro" id="IPR036770">
    <property type="entry name" value="Ankyrin_rpt-contain_sf"/>
</dbReference>
<dbReference type="STRING" id="337451.A0A443N5V4"/>
<feature type="repeat" description="ANK" evidence="7">
    <location>
        <begin position="336"/>
        <end position="357"/>
    </location>
</feature>
<keyword evidence="2 9" id="KW-0812">Transmembrane</keyword>
<evidence type="ECO:0000256" key="1">
    <source>
        <dbReference type="ARBA" id="ARBA00004141"/>
    </source>
</evidence>
<keyword evidence="3" id="KW-0677">Repeat</keyword>
<evidence type="ECO:0000256" key="8">
    <source>
        <dbReference type="SAM" id="MobiDB-lite"/>
    </source>
</evidence>
<evidence type="ECO:0000256" key="9">
    <source>
        <dbReference type="SAM" id="Phobius"/>
    </source>
</evidence>
<evidence type="ECO:0000256" key="4">
    <source>
        <dbReference type="ARBA" id="ARBA00022989"/>
    </source>
</evidence>
<evidence type="ECO:0000256" key="2">
    <source>
        <dbReference type="ARBA" id="ARBA00022692"/>
    </source>
</evidence>
<name>A0A443N5V4_9MAGN</name>
<feature type="repeat" description="ANK" evidence="7">
    <location>
        <begin position="76"/>
        <end position="96"/>
    </location>
</feature>
<keyword evidence="4 9" id="KW-1133">Transmembrane helix</keyword>
<dbReference type="Pfam" id="PF13962">
    <property type="entry name" value="PGG"/>
    <property type="match status" value="1"/>
</dbReference>
<dbReference type="AlphaFoldDB" id="A0A443N5V4"/>
<dbReference type="PANTHER" id="PTHR24186:SF50">
    <property type="entry name" value="ANKYRIN REPEAT-CONTAINING PROTEIN ITN1-LIKE ISOFORM X1"/>
    <property type="match status" value="1"/>
</dbReference>
<dbReference type="PROSITE" id="PS50297">
    <property type="entry name" value="ANK_REP_REGION"/>
    <property type="match status" value="2"/>
</dbReference>
<dbReference type="PROSITE" id="PS50088">
    <property type="entry name" value="ANK_REPEAT"/>
    <property type="match status" value="3"/>
</dbReference>
<dbReference type="EMBL" id="QPKB01000001">
    <property type="protein sequence ID" value="RWR73894.1"/>
    <property type="molecule type" value="Genomic_DNA"/>
</dbReference>
<dbReference type="InterPro" id="IPR026961">
    <property type="entry name" value="PGG_dom"/>
</dbReference>
<gene>
    <name evidence="11" type="ORF">CKAN_00220200</name>
</gene>
<dbReference type="OrthoDB" id="598775at2759"/>
<dbReference type="SUPFAM" id="SSF48403">
    <property type="entry name" value="Ankyrin repeat"/>
    <property type="match status" value="1"/>
</dbReference>
<dbReference type="Gene3D" id="1.25.40.20">
    <property type="entry name" value="Ankyrin repeat-containing domain"/>
    <property type="match status" value="2"/>
</dbReference>
<keyword evidence="12" id="KW-1185">Reference proteome</keyword>
<evidence type="ECO:0000259" key="10">
    <source>
        <dbReference type="Pfam" id="PF13962"/>
    </source>
</evidence>
<organism evidence="11 12">
    <name type="scientific">Cinnamomum micranthum f. kanehirae</name>
    <dbReference type="NCBI Taxonomy" id="337451"/>
    <lineage>
        <taxon>Eukaryota</taxon>
        <taxon>Viridiplantae</taxon>
        <taxon>Streptophyta</taxon>
        <taxon>Embryophyta</taxon>
        <taxon>Tracheophyta</taxon>
        <taxon>Spermatophyta</taxon>
        <taxon>Magnoliopsida</taxon>
        <taxon>Magnoliidae</taxon>
        <taxon>Laurales</taxon>
        <taxon>Lauraceae</taxon>
        <taxon>Cinnamomum</taxon>
    </lineage>
</organism>
<evidence type="ECO:0000256" key="5">
    <source>
        <dbReference type="ARBA" id="ARBA00023043"/>
    </source>
</evidence>
<dbReference type="Pfam" id="PF12796">
    <property type="entry name" value="Ank_2"/>
    <property type="match status" value="2"/>
</dbReference>
<feature type="repeat" description="ANK" evidence="7">
    <location>
        <begin position="124"/>
        <end position="156"/>
    </location>
</feature>
<evidence type="ECO:0000313" key="11">
    <source>
        <dbReference type="EMBL" id="RWR73894.1"/>
    </source>
</evidence>
<evidence type="ECO:0000256" key="7">
    <source>
        <dbReference type="PROSITE-ProRule" id="PRU00023"/>
    </source>
</evidence>
<comment type="subcellular location">
    <subcellularLocation>
        <location evidence="1">Membrane</location>
        <topology evidence="1">Multi-pass membrane protein</topology>
    </subcellularLocation>
</comment>
<sequence length="494" mass="54209">MSPEKNMDVQLHKAAREGHMELLTSILEKKHPPDLTFSLTPQKNTALHIAVAFGHEQIVLEMIRRMPSLISQPNSKGDTPLHIAAKAGDLSLTELLTPHLVEQVRWREAGAAALKMKNSGGNSGGYMPIHEALKKGHEVVAVHLLGFAGDIEAADDVSDAGESLLYLTSEAGLYYSVTVMLRRGNFSALGPQGRNPLHIAVIRGIGHVLVETAPHLIKAADDFGKTALHYASTIGYYYDDNIWIRIQILRILMSTEPSLAYKSDNDGNYPLVIATIEAPSEAVEIILGYCPDSAELVDRSGRNALHLAVLNNRVSTLDSLIKRPEFKMLINQPDNGGNTPMHLATQHNYMKIMELLLTCEDLDLATTNKEGLTAMDICGYTTKQRMIHDKLKRRGALPSHQLWREMLLMHPSSPSRVLELVSISSNKEAVINTLSVVTALVATVTFAAAFAVPGGYKNDDHMKRRTEKKKTATEGIGDQQRGSRGRVGESQRGS</sequence>
<proteinExistence type="predicted"/>
<feature type="region of interest" description="Disordered" evidence="8">
    <location>
        <begin position="457"/>
        <end position="494"/>
    </location>
</feature>
<keyword evidence="5 7" id="KW-0040">ANK repeat</keyword>
<evidence type="ECO:0000256" key="6">
    <source>
        <dbReference type="ARBA" id="ARBA00023136"/>
    </source>
</evidence>
<dbReference type="PANTHER" id="PTHR24186">
    <property type="entry name" value="PROTEIN PHOSPHATASE 1 REGULATORY SUBUNIT"/>
    <property type="match status" value="1"/>
</dbReference>
<accession>A0A443N5V4</accession>
<keyword evidence="6 9" id="KW-0472">Membrane</keyword>